<dbReference type="PANTHER" id="PTHR21174">
    <property type="match status" value="1"/>
</dbReference>
<dbReference type="PIRSF" id="PIRSF035170">
    <property type="entry name" value="HD_phosphohydro"/>
    <property type="match status" value="1"/>
</dbReference>
<evidence type="ECO:0000313" key="1">
    <source>
        <dbReference type="EMBL" id="KAK3390677.1"/>
    </source>
</evidence>
<sequence>MTLITDAVREELSTLYSGPSRFYHNLSHVDTLLKLLNQHRSHFTDPDAIEAAIWFHDAVYDSRAKGDANEVASADLAVAHLREGQDTSSIDADRLEKIRVMIVATATHTVPSFVPENTAAEADAALFLDMDLSILGAGEDVFAAYEAAVRKEYSWVDDDGWREGRSDVLARFLAREYIYHSVLFRRLYEAPARRNLEESLRRLAA</sequence>
<reference evidence="1" key="2">
    <citation type="submission" date="2023-06" db="EMBL/GenBank/DDBJ databases">
        <authorList>
            <consortium name="Lawrence Berkeley National Laboratory"/>
            <person name="Haridas S."/>
            <person name="Hensen N."/>
            <person name="Bonometti L."/>
            <person name="Westerberg I."/>
            <person name="Brannstrom I.O."/>
            <person name="Guillou S."/>
            <person name="Cros-Aarteil S."/>
            <person name="Calhoun S."/>
            <person name="Kuo A."/>
            <person name="Mondo S."/>
            <person name="Pangilinan J."/>
            <person name="Riley R."/>
            <person name="LaButti K."/>
            <person name="Andreopoulos B."/>
            <person name="Lipzen A."/>
            <person name="Chen C."/>
            <person name="Yanf M."/>
            <person name="Daum C."/>
            <person name="Ng V."/>
            <person name="Clum A."/>
            <person name="Steindorff A."/>
            <person name="Ohm R."/>
            <person name="Martin F."/>
            <person name="Silar P."/>
            <person name="Natvig D."/>
            <person name="Lalanne C."/>
            <person name="Gautier V."/>
            <person name="Ament-velasquez S.L."/>
            <person name="Kruys A."/>
            <person name="Hutchinson M.I."/>
            <person name="Powell A.J."/>
            <person name="Barry K."/>
            <person name="Miller A.N."/>
            <person name="Grigoriev I.V."/>
            <person name="Debuchy R."/>
            <person name="Gladieux P."/>
            <person name="Thoren M.H."/>
            <person name="Johannesson H."/>
        </authorList>
    </citation>
    <scope>NUCLEOTIDE SEQUENCE</scope>
    <source>
        <strain evidence="1">CBS 232.78</strain>
    </source>
</reference>
<dbReference type="PANTHER" id="PTHR21174:SF0">
    <property type="entry name" value="HD PHOSPHOHYDROLASE FAMILY PROTEIN-RELATED"/>
    <property type="match status" value="1"/>
</dbReference>
<dbReference type="Proteomes" id="UP001285441">
    <property type="component" value="Unassembled WGS sequence"/>
</dbReference>
<evidence type="ECO:0008006" key="3">
    <source>
        <dbReference type="Google" id="ProtNLM"/>
    </source>
</evidence>
<reference evidence="1" key="1">
    <citation type="journal article" date="2023" name="Mol. Phylogenet. Evol.">
        <title>Genome-scale phylogeny and comparative genomics of the fungal order Sordariales.</title>
        <authorList>
            <person name="Hensen N."/>
            <person name="Bonometti L."/>
            <person name="Westerberg I."/>
            <person name="Brannstrom I.O."/>
            <person name="Guillou S."/>
            <person name="Cros-Aarteil S."/>
            <person name="Calhoun S."/>
            <person name="Haridas S."/>
            <person name="Kuo A."/>
            <person name="Mondo S."/>
            <person name="Pangilinan J."/>
            <person name="Riley R."/>
            <person name="LaButti K."/>
            <person name="Andreopoulos B."/>
            <person name="Lipzen A."/>
            <person name="Chen C."/>
            <person name="Yan M."/>
            <person name="Daum C."/>
            <person name="Ng V."/>
            <person name="Clum A."/>
            <person name="Steindorff A."/>
            <person name="Ohm R.A."/>
            <person name="Martin F."/>
            <person name="Silar P."/>
            <person name="Natvig D.O."/>
            <person name="Lalanne C."/>
            <person name="Gautier V."/>
            <person name="Ament-Velasquez S.L."/>
            <person name="Kruys A."/>
            <person name="Hutchinson M.I."/>
            <person name="Powell A.J."/>
            <person name="Barry K."/>
            <person name="Miller A.N."/>
            <person name="Grigoriev I.V."/>
            <person name="Debuchy R."/>
            <person name="Gladieux P."/>
            <person name="Hiltunen Thoren M."/>
            <person name="Johannesson H."/>
        </authorList>
    </citation>
    <scope>NUCLEOTIDE SEQUENCE</scope>
    <source>
        <strain evidence="1">CBS 232.78</strain>
    </source>
</reference>
<dbReference type="Gene3D" id="1.10.3210.10">
    <property type="entry name" value="Hypothetical protein af1432"/>
    <property type="match status" value="1"/>
</dbReference>
<dbReference type="InterPro" id="IPR009218">
    <property type="entry name" value="HD_phosphohydro"/>
</dbReference>
<accession>A0AAE0NZV0</accession>
<dbReference type="AlphaFoldDB" id="A0AAE0NZV0"/>
<dbReference type="SUPFAM" id="SSF109604">
    <property type="entry name" value="HD-domain/PDEase-like"/>
    <property type="match status" value="1"/>
</dbReference>
<dbReference type="EMBL" id="JAULSW010000002">
    <property type="protein sequence ID" value="KAK3390677.1"/>
    <property type="molecule type" value="Genomic_DNA"/>
</dbReference>
<protein>
    <recommendedName>
        <fullName evidence="3">HD domain-containing protein</fullName>
    </recommendedName>
</protein>
<gene>
    <name evidence="1" type="ORF">B0H63DRAFT_466274</name>
</gene>
<organism evidence="1 2">
    <name type="scientific">Podospora didyma</name>
    <dbReference type="NCBI Taxonomy" id="330526"/>
    <lineage>
        <taxon>Eukaryota</taxon>
        <taxon>Fungi</taxon>
        <taxon>Dikarya</taxon>
        <taxon>Ascomycota</taxon>
        <taxon>Pezizomycotina</taxon>
        <taxon>Sordariomycetes</taxon>
        <taxon>Sordariomycetidae</taxon>
        <taxon>Sordariales</taxon>
        <taxon>Podosporaceae</taxon>
        <taxon>Podospora</taxon>
    </lineage>
</organism>
<name>A0AAE0NZV0_9PEZI</name>
<proteinExistence type="predicted"/>
<comment type="caution">
    <text evidence="1">The sequence shown here is derived from an EMBL/GenBank/DDBJ whole genome shotgun (WGS) entry which is preliminary data.</text>
</comment>
<keyword evidence="2" id="KW-1185">Reference proteome</keyword>
<evidence type="ECO:0000313" key="2">
    <source>
        <dbReference type="Proteomes" id="UP001285441"/>
    </source>
</evidence>